<dbReference type="GO" id="GO:0017148">
    <property type="term" value="P:negative regulation of translation"/>
    <property type="evidence" value="ECO:0007669"/>
    <property type="project" value="UniProtKB-KW"/>
</dbReference>
<organism evidence="8">
    <name type="scientific">Daucus carota subsp. sativus</name>
    <name type="common">Carrot</name>
    <dbReference type="NCBI Taxonomy" id="79200"/>
    <lineage>
        <taxon>Eukaryota</taxon>
        <taxon>Viridiplantae</taxon>
        <taxon>Streptophyta</taxon>
        <taxon>Embryophyta</taxon>
        <taxon>Tracheophyta</taxon>
        <taxon>Spermatophyta</taxon>
        <taxon>Magnoliopsida</taxon>
        <taxon>eudicotyledons</taxon>
        <taxon>Gunneridae</taxon>
        <taxon>Pentapetalae</taxon>
        <taxon>asterids</taxon>
        <taxon>campanulids</taxon>
        <taxon>Apiales</taxon>
        <taxon>Apiaceae</taxon>
        <taxon>Apioideae</taxon>
        <taxon>Scandiceae</taxon>
        <taxon>Daucinae</taxon>
        <taxon>Daucus</taxon>
        <taxon>Daucus sect. Daucus</taxon>
    </lineage>
</organism>
<keyword evidence="7" id="KW-0732">Signal</keyword>
<dbReference type="InterPro" id="IPR036041">
    <property type="entry name" value="Ribosome-inact_prot_sf"/>
</dbReference>
<evidence type="ECO:0000313" key="9">
    <source>
        <dbReference type="EMBL" id="WOH13789.1"/>
    </source>
</evidence>
<dbReference type="AlphaFoldDB" id="A0A175YDJ0"/>
<evidence type="ECO:0000313" key="10">
    <source>
        <dbReference type="Proteomes" id="UP000077755"/>
    </source>
</evidence>
<reference evidence="9" key="2">
    <citation type="submission" date="2022-03" db="EMBL/GenBank/DDBJ databases">
        <title>Draft title - Genomic analysis of global carrot germplasm unveils the trajectory of domestication and the origin of high carotenoid orange carrot.</title>
        <authorList>
            <person name="Iorizzo M."/>
            <person name="Ellison S."/>
            <person name="Senalik D."/>
            <person name="Macko-Podgorni A."/>
            <person name="Grzebelus D."/>
            <person name="Bostan H."/>
            <person name="Rolling W."/>
            <person name="Curaba J."/>
            <person name="Simon P."/>
        </authorList>
    </citation>
    <scope>NUCLEOTIDE SEQUENCE</scope>
    <source>
        <tissue evidence="9">Leaf</tissue>
    </source>
</reference>
<comment type="similarity">
    <text evidence="6">Belongs to the ribosome-inactivating protein family.</text>
</comment>
<evidence type="ECO:0000256" key="5">
    <source>
        <dbReference type="ARBA" id="ARBA00023193"/>
    </source>
</evidence>
<keyword evidence="2 6" id="KW-0800">Toxin</keyword>
<keyword evidence="4 6" id="KW-0611">Plant defense</keyword>
<evidence type="ECO:0000256" key="7">
    <source>
        <dbReference type="SAM" id="SignalP"/>
    </source>
</evidence>
<evidence type="ECO:0000256" key="3">
    <source>
        <dbReference type="ARBA" id="ARBA00022801"/>
    </source>
</evidence>
<dbReference type="Proteomes" id="UP000077755">
    <property type="component" value="Chromosome 9"/>
</dbReference>
<gene>
    <name evidence="8" type="ORF">DCAR_028983</name>
    <name evidence="9" type="ORF">DCAR_0933300</name>
</gene>
<dbReference type="KEGG" id="dcr:108202742"/>
<dbReference type="SMR" id="A0A175YDJ0"/>
<reference evidence="8" key="1">
    <citation type="journal article" date="2016" name="Nat. Genet.">
        <title>A high-quality carrot genome assembly provides new insights into carotenoid accumulation and asterid genome evolution.</title>
        <authorList>
            <person name="Iorizzo M."/>
            <person name="Ellison S."/>
            <person name="Senalik D."/>
            <person name="Zeng P."/>
            <person name="Satapoomin P."/>
            <person name="Huang J."/>
            <person name="Bowman M."/>
            <person name="Iovene M."/>
            <person name="Sanseverino W."/>
            <person name="Cavagnaro P."/>
            <person name="Yildiz M."/>
            <person name="Macko-Podgorni A."/>
            <person name="Moranska E."/>
            <person name="Grzebelus E."/>
            <person name="Grzebelus D."/>
            <person name="Ashrafi H."/>
            <person name="Zheng Z."/>
            <person name="Cheng S."/>
            <person name="Spooner D."/>
            <person name="Van Deynze A."/>
            <person name="Simon P."/>
        </authorList>
    </citation>
    <scope>NUCLEOTIDE SEQUENCE [LARGE SCALE GENOMIC DNA]</scope>
    <source>
        <tissue evidence="8">Leaf</tissue>
    </source>
</reference>
<dbReference type="PROSITE" id="PS00275">
    <property type="entry name" value="SHIGA_RICIN"/>
    <property type="match status" value="1"/>
</dbReference>
<evidence type="ECO:0000256" key="2">
    <source>
        <dbReference type="ARBA" id="ARBA00022656"/>
    </source>
</evidence>
<proteinExistence type="inferred from homology"/>
<feature type="signal peptide" evidence="7">
    <location>
        <begin position="1"/>
        <end position="22"/>
    </location>
</feature>
<name>A0A175YDJ0_DAUCS</name>
<dbReference type="GO" id="GO:0006952">
    <property type="term" value="P:defense response"/>
    <property type="evidence" value="ECO:0007669"/>
    <property type="project" value="UniProtKB-KW"/>
</dbReference>
<dbReference type="InterPro" id="IPR016138">
    <property type="entry name" value="Ribosome_inactivat_prot_sub1"/>
</dbReference>
<dbReference type="GO" id="GO:0090729">
    <property type="term" value="F:toxin activity"/>
    <property type="evidence" value="ECO:0007669"/>
    <property type="project" value="UniProtKB-KW"/>
</dbReference>
<evidence type="ECO:0000313" key="8">
    <source>
        <dbReference type="EMBL" id="KZM81370.1"/>
    </source>
</evidence>
<dbReference type="SUPFAM" id="SSF56371">
    <property type="entry name" value="Ribosome inactivating proteins (RIP)"/>
    <property type="match status" value="1"/>
</dbReference>
<evidence type="ECO:0000256" key="6">
    <source>
        <dbReference type="RuleBase" id="RU004915"/>
    </source>
</evidence>
<evidence type="ECO:0000256" key="1">
    <source>
        <dbReference type="ARBA" id="ARBA00000237"/>
    </source>
</evidence>
<feature type="chain" id="PRO_5008044464" description="rRNA N-glycosylase" evidence="7">
    <location>
        <begin position="23"/>
        <end position="288"/>
    </location>
</feature>
<dbReference type="PANTHER" id="PTHR33453">
    <property type="match status" value="1"/>
</dbReference>
<dbReference type="Gramene" id="KZM81370">
    <property type="protein sequence ID" value="KZM81370"/>
    <property type="gene ID" value="DCAR_028983"/>
</dbReference>
<dbReference type="EMBL" id="CP093351">
    <property type="protein sequence ID" value="WOH13789.1"/>
    <property type="molecule type" value="Genomic_DNA"/>
</dbReference>
<dbReference type="OMA" id="EAPTRAC"/>
<dbReference type="InterPro" id="IPR001574">
    <property type="entry name" value="Ribosome_inactivat_prot"/>
</dbReference>
<dbReference type="EMBL" id="LNRQ01000009">
    <property type="protein sequence ID" value="KZM81370.1"/>
    <property type="molecule type" value="Genomic_DNA"/>
</dbReference>
<dbReference type="EC" id="3.2.2.22" evidence="6"/>
<dbReference type="GO" id="GO:0030598">
    <property type="term" value="F:rRNA N-glycosylase activity"/>
    <property type="evidence" value="ECO:0007669"/>
    <property type="project" value="UniProtKB-EC"/>
</dbReference>
<dbReference type="InterPro" id="IPR017989">
    <property type="entry name" value="Ribosome_inactivat_1/2"/>
</dbReference>
<accession>A0A175YDJ0</accession>
<dbReference type="OrthoDB" id="1704365at2759"/>
<keyword evidence="5 6" id="KW-0652">Protein synthesis inhibitor</keyword>
<dbReference type="Pfam" id="PF00161">
    <property type="entry name" value="RIP"/>
    <property type="match status" value="1"/>
</dbReference>
<comment type="catalytic activity">
    <reaction evidence="1 6">
        <text>Endohydrolysis of the N-glycosidic bond at one specific adenosine on the 28S rRNA.</text>
        <dbReference type="EC" id="3.2.2.22"/>
    </reaction>
</comment>
<keyword evidence="10" id="KW-1185">Reference proteome</keyword>
<dbReference type="PRINTS" id="PR00396">
    <property type="entry name" value="SHIGARICIN"/>
</dbReference>
<evidence type="ECO:0000256" key="4">
    <source>
        <dbReference type="ARBA" id="ARBA00022821"/>
    </source>
</evidence>
<dbReference type="Gene3D" id="4.10.470.10">
    <property type="entry name" value="Ricin (A Subunit), domain 2"/>
    <property type="match status" value="1"/>
</dbReference>
<dbReference type="InterPro" id="IPR017988">
    <property type="entry name" value="Ribosome_inactivat_prot_CS"/>
</dbReference>
<dbReference type="Gene3D" id="3.40.420.10">
    <property type="entry name" value="Ricin (A subunit), domain 1"/>
    <property type="match status" value="1"/>
</dbReference>
<sequence length="288" mass="32391">MEGMKLATICVIWCMMAVVASSAVVEYEEIGEKPLGYVTFELARGVQSYSSFLTRLRNAVEAPTRACGLQSTRITPLPGTEYGYANLLLSNTEWITLGIETKNLYVWAYQDNVKYDGKYRANFLSNAPTEAKSNLFSGSTIRISRLPSDYTDLERAARASRYDLILGIEKLRGAMRGVYGRQENQLNQGKEEAKFLLLAIQMVAEAARFKFMEEGIVRNDNTPYMKLKMVAFENDWNKISKAIHQAEGATPKCIKITPTLVISNIGYRQEVNEVAEIINDIGILKYYG</sequence>
<protein>
    <recommendedName>
        <fullName evidence="6">rRNA N-glycosylase</fullName>
        <ecNumber evidence="6">3.2.2.22</ecNumber>
    </recommendedName>
</protein>
<keyword evidence="3 6" id="KW-0378">Hydrolase</keyword>
<dbReference type="InterPro" id="IPR016139">
    <property type="entry name" value="Ribosome_inactivat_prot_sub2"/>
</dbReference>
<dbReference type="PANTHER" id="PTHR33453:SF34">
    <property type="entry name" value="RIBOSOME-INACTIVATING PROTEIN"/>
    <property type="match status" value="1"/>
</dbReference>